<dbReference type="EMBL" id="MFCA01000025">
    <property type="protein sequence ID" value="OGE01722.1"/>
    <property type="molecule type" value="Genomic_DNA"/>
</dbReference>
<dbReference type="STRING" id="1797737.A2196_02440"/>
<comment type="caution">
    <text evidence="1">The sequence shown here is derived from an EMBL/GenBank/DDBJ whole genome shotgun (WGS) entry which is preliminary data.</text>
</comment>
<dbReference type="AlphaFoldDB" id="A0A1F5HCD8"/>
<dbReference type="Proteomes" id="UP000176751">
    <property type="component" value="Unassembled WGS sequence"/>
</dbReference>
<evidence type="ECO:0000313" key="1">
    <source>
        <dbReference type="EMBL" id="OGE01722.1"/>
    </source>
</evidence>
<protein>
    <submittedName>
        <fullName evidence="1">Uncharacterized protein</fullName>
    </submittedName>
</protein>
<sequence length="143" mass="16309">MIFSLIWGILQPWREQMPEYDKERAAGSLTGETTSTSSDEAIRAILRDLAREYHGLRNTEKTDDAELFSATEQLPPRPIGSTFQQPIITEIKLPDSLREPSEELTGNQIAGIKAEQKVAYAEQDDRKRRKFRFPLGLLNVLLH</sequence>
<proteinExistence type="predicted"/>
<reference evidence="1 2" key="1">
    <citation type="journal article" date="2016" name="Nat. Commun.">
        <title>Thousands of microbial genomes shed light on interconnected biogeochemical processes in an aquifer system.</title>
        <authorList>
            <person name="Anantharaman K."/>
            <person name="Brown C.T."/>
            <person name="Hug L.A."/>
            <person name="Sharon I."/>
            <person name="Castelle C.J."/>
            <person name="Probst A.J."/>
            <person name="Thomas B.C."/>
            <person name="Singh A."/>
            <person name="Wilkins M.J."/>
            <person name="Karaoz U."/>
            <person name="Brodie E.L."/>
            <person name="Williams K.H."/>
            <person name="Hubbard S.S."/>
            <person name="Banfield J.F."/>
        </authorList>
    </citation>
    <scope>NUCLEOTIDE SEQUENCE [LARGE SCALE GENOMIC DNA]</scope>
</reference>
<evidence type="ECO:0000313" key="2">
    <source>
        <dbReference type="Proteomes" id="UP000176751"/>
    </source>
</evidence>
<gene>
    <name evidence="1" type="ORF">A2196_02440</name>
</gene>
<organism evidence="1 2">
    <name type="scientific">Candidatus Curtissbacteria bacterium RIFOXYA1_FULL_41_14</name>
    <dbReference type="NCBI Taxonomy" id="1797737"/>
    <lineage>
        <taxon>Bacteria</taxon>
        <taxon>Candidatus Curtissiibacteriota</taxon>
    </lineage>
</organism>
<accession>A0A1F5HCD8</accession>
<name>A0A1F5HCD8_9BACT</name>